<proteinExistence type="inferred from homology"/>
<dbReference type="CDD" id="cd00337">
    <property type="entry name" value="Ribosomal_uL14"/>
    <property type="match status" value="1"/>
</dbReference>
<name>A0A8E8PEB3_9PHAE</name>
<keyword evidence="2 4" id="KW-0689">Ribosomal protein</keyword>
<dbReference type="PANTHER" id="PTHR11761">
    <property type="entry name" value="50S/60S RIBOSOMAL PROTEIN L14/L23"/>
    <property type="match status" value="1"/>
</dbReference>
<protein>
    <submittedName>
        <fullName evidence="5">Ribosomal protein L14</fullName>
    </submittedName>
</protein>
<keyword evidence="5" id="KW-0496">Mitochondrion</keyword>
<dbReference type="GO" id="GO:0003735">
    <property type="term" value="F:structural constituent of ribosome"/>
    <property type="evidence" value="ECO:0007669"/>
    <property type="project" value="InterPro"/>
</dbReference>
<accession>A0A8E8PEB3</accession>
<comment type="similarity">
    <text evidence="1 4">Belongs to the universal ribosomal protein uL14 family.</text>
</comment>
<dbReference type="InterPro" id="IPR036853">
    <property type="entry name" value="Ribosomal_uL14_sf"/>
</dbReference>
<gene>
    <name evidence="5" type="primary">rpl14</name>
</gene>
<geneLocation type="mitochondrion" evidence="5"/>
<dbReference type="InterPro" id="IPR000218">
    <property type="entry name" value="Ribosomal_uL14"/>
</dbReference>
<dbReference type="Gene3D" id="2.40.150.20">
    <property type="entry name" value="Ribosomal protein L14"/>
    <property type="match status" value="1"/>
</dbReference>
<dbReference type="PANTHER" id="PTHR11761:SF3">
    <property type="entry name" value="LARGE RIBOSOMAL SUBUNIT PROTEIN UL14M"/>
    <property type="match status" value="1"/>
</dbReference>
<dbReference type="SUPFAM" id="SSF50193">
    <property type="entry name" value="Ribosomal protein L14"/>
    <property type="match status" value="1"/>
</dbReference>
<dbReference type="HAMAP" id="MF_01367">
    <property type="entry name" value="Ribosomal_uL14"/>
    <property type="match status" value="1"/>
</dbReference>
<evidence type="ECO:0000256" key="4">
    <source>
        <dbReference type="RuleBase" id="RU003949"/>
    </source>
</evidence>
<evidence type="ECO:0000313" key="5">
    <source>
        <dbReference type="EMBL" id="QWE50995.1"/>
    </source>
</evidence>
<organism evidence="5">
    <name type="scientific">Phaeophyceae sp</name>
    <dbReference type="NCBI Taxonomy" id="2249243"/>
    <lineage>
        <taxon>Eukaryota</taxon>
        <taxon>Sar</taxon>
        <taxon>Stramenopiles</taxon>
        <taxon>Ochrophyta</taxon>
        <taxon>PX clade</taxon>
        <taxon>Phaeophyceae</taxon>
    </lineage>
</organism>
<dbReference type="GO" id="GO:0006412">
    <property type="term" value="P:translation"/>
    <property type="evidence" value="ECO:0007669"/>
    <property type="project" value="InterPro"/>
</dbReference>
<dbReference type="AlphaFoldDB" id="A0A8E8PEB3"/>
<dbReference type="SMART" id="SM01374">
    <property type="entry name" value="Ribosomal_L14"/>
    <property type="match status" value="1"/>
</dbReference>
<evidence type="ECO:0000256" key="3">
    <source>
        <dbReference type="ARBA" id="ARBA00023274"/>
    </source>
</evidence>
<dbReference type="GO" id="GO:0005762">
    <property type="term" value="C:mitochondrial large ribosomal subunit"/>
    <property type="evidence" value="ECO:0007669"/>
    <property type="project" value="TreeGrafter"/>
</dbReference>
<evidence type="ECO:0000256" key="2">
    <source>
        <dbReference type="ARBA" id="ARBA00022980"/>
    </source>
</evidence>
<dbReference type="EMBL" id="MT747832">
    <property type="protein sequence ID" value="QWE50995.1"/>
    <property type="molecule type" value="Genomic_DNA"/>
</dbReference>
<evidence type="ECO:0000256" key="1">
    <source>
        <dbReference type="ARBA" id="ARBA00010745"/>
    </source>
</evidence>
<dbReference type="GO" id="GO:0070180">
    <property type="term" value="F:large ribosomal subunit rRNA binding"/>
    <property type="evidence" value="ECO:0007669"/>
    <property type="project" value="TreeGrafter"/>
</dbReference>
<dbReference type="Pfam" id="PF00238">
    <property type="entry name" value="Ribosomal_L14"/>
    <property type="match status" value="1"/>
</dbReference>
<sequence>MIRAQSLLQVVDNSGAKLVKCVKVKNKGGKSYANLGDTVLVAVQSLRPRYGRRVRLKMNKSEVHHGVIVQTRRFFRNIAGFGWIFQSNAVALVSPKGKPLGTRISSTLPARLRNLKRSKLAAMARGIV</sequence>
<keyword evidence="3 4" id="KW-0687">Ribonucleoprotein</keyword>
<reference evidence="5" key="1">
    <citation type="journal article" date="2021" name="Eur. J. Phycol.">
        <title>High-throughput sequencing of the kelp Alaria (Phaeophyceae) reveals epi-endobiotic associations, including a likely phaeophycean parasite.</title>
        <authorList>
            <person name="Bringloe T.T."/>
            <person name="Sauermann R."/>
            <person name="Krause-Jensen D."/>
            <person name="Olesen B."/>
            <person name="Klimova A."/>
            <person name="Klochkova T.A."/>
            <person name="Verbruggen H."/>
        </authorList>
    </citation>
    <scope>NUCLEOTIDE SEQUENCE</scope>
</reference>